<evidence type="ECO:0000313" key="2">
    <source>
        <dbReference type="EMBL" id="CCI46469.1"/>
    </source>
</evidence>
<protein>
    <submittedName>
        <fullName evidence="2">Uncharacterized protein</fullName>
    </submittedName>
</protein>
<dbReference type="AlphaFoldDB" id="A0A024GJH6"/>
<name>A0A024GJH6_9STRA</name>
<evidence type="ECO:0000313" key="3">
    <source>
        <dbReference type="Proteomes" id="UP000053237"/>
    </source>
</evidence>
<feature type="region of interest" description="Disordered" evidence="1">
    <location>
        <begin position="86"/>
        <end position="110"/>
    </location>
</feature>
<dbReference type="InParanoid" id="A0A024GJH6"/>
<organism evidence="2 3">
    <name type="scientific">Albugo candida</name>
    <dbReference type="NCBI Taxonomy" id="65357"/>
    <lineage>
        <taxon>Eukaryota</taxon>
        <taxon>Sar</taxon>
        <taxon>Stramenopiles</taxon>
        <taxon>Oomycota</taxon>
        <taxon>Peronosporomycetes</taxon>
        <taxon>Albuginales</taxon>
        <taxon>Albuginaceae</taxon>
        <taxon>Albugo</taxon>
    </lineage>
</organism>
<proteinExistence type="predicted"/>
<keyword evidence="3" id="KW-1185">Reference proteome</keyword>
<dbReference type="Proteomes" id="UP000053237">
    <property type="component" value="Unassembled WGS sequence"/>
</dbReference>
<sequence length="297" mass="34578">MKLELSLSAALLTTTKSKVLDCLEDHSQCHPLRDVPIAMCQYEKELQLLALEESKRDVIPDLDLNKEPHPDRHTFALKESKRDVIPDLDLNKEPPPDRHPSRVETERTEKTTSYFTGTTPLVIHFYLDEEIELFKCYECVLLYKEVLLMSVKRAYLWITNSAKGMNDLSSCSEHCRIKQVPSQNQFYFENFERLQPLSINDVVFIFCGHIALSKRDKTSGASKRVGKDKKLTTSKDGLKTAKYYKSCISSLESRSRKIANSNEKRVRPVDKIWEFPTWTIRKKRKKRQVRPDLDRLL</sequence>
<gene>
    <name evidence="2" type="ORF">BN9_073980</name>
</gene>
<comment type="caution">
    <text evidence="2">The sequence shown here is derived from an EMBL/GenBank/DDBJ whole genome shotgun (WGS) entry which is preliminary data.</text>
</comment>
<reference evidence="2 3" key="1">
    <citation type="submission" date="2012-05" db="EMBL/GenBank/DDBJ databases">
        <title>Recombination and specialization in a pathogen metapopulation.</title>
        <authorList>
            <person name="Gardiner A."/>
            <person name="Kemen E."/>
            <person name="Schultz-Larsen T."/>
            <person name="MacLean D."/>
            <person name="Van Oosterhout C."/>
            <person name="Jones J.D.G."/>
        </authorList>
    </citation>
    <scope>NUCLEOTIDE SEQUENCE [LARGE SCALE GENOMIC DNA]</scope>
    <source>
        <strain evidence="2 3">Ac Nc2</strain>
    </source>
</reference>
<dbReference type="EMBL" id="CAIX01000128">
    <property type="protein sequence ID" value="CCI46469.1"/>
    <property type="molecule type" value="Genomic_DNA"/>
</dbReference>
<accession>A0A024GJH6</accession>
<evidence type="ECO:0000256" key="1">
    <source>
        <dbReference type="SAM" id="MobiDB-lite"/>
    </source>
</evidence>